<gene>
    <name evidence="2" type="primary">LOC141414732</name>
</gene>
<evidence type="ECO:0000313" key="1">
    <source>
        <dbReference type="Proteomes" id="UP001732720"/>
    </source>
</evidence>
<dbReference type="Proteomes" id="UP001732720">
    <property type="component" value="Chromosome 12"/>
</dbReference>
<proteinExistence type="predicted"/>
<accession>A0AC58KJN2</accession>
<keyword evidence="1" id="KW-1185">Reference proteome</keyword>
<sequence length="1553" mass="171496">MAKGRVPRAPEPPGQPQQERGAEAAAQLARSRPGPPARPPSAAAAPLGSGGTAPGRPSGEHRPDAAPTASLAPPPPRDSARPRGTPAGPGVRAAACCAHALYTERAQLRLAEMEPFLFDDIGSMIQNKAIERIISPMTVQLCHLLISMERKDLKDKVFASLQKMAEELDEASEEFVQVANRLAEDSEEEWLREEMKPVTESLFLSGRNITLVAQKLHLQPESQCHQEELVTTAQQILVDTTKVLLLEDAAMARKTVRAAGWCLTCLDQLEAVGDASSLSCPLADLAEALLHLGHLTACGPEGRLGRESRLLRGCIPTLFAAARGHLRHPRDPQLAISRRHVFALTRKILRGVLDRLEPVAAAPARTQNGAFTRRLWQLRELLATRAPLRLADSLLDAPLAPVLWHCLRLAACSAPPERLLLVAHCRQLLELRCAGVRRLDAIEEPLVTSQRTLEPGEECSAMQAATEALSQGVRAGLLHQILDTFTDTHSPLQRLAQASVATSPIGSLWDDEVLSKSLQLFLAAFCDQANQMLQVAHLVLVCCPRQQTGREVEAAMVGLWRLVVRVQQLFSQTPQGSGLDWSPTNLQALLQAWARASERLLACFDDVLSIPEFLNVSIQEMMKHLDFLAWALRTGDSREFSRHMAYLQGRATHIVQVMSRYVDQDRDPIFRNGLRVLIQELEQSSLALGVAAVQSSSRYRSQEADAFLAMAKHLIYSAQQVREGLDGTNHPDILSPLRGQVQRSSITKGWRYFILPSLQDSRAPEMKFQKVPGLGEIGPGTSFLPMEQPSCPLISDTHPQQRGSPLPATSKLTLAVGSQDHQVVASMCTNMPEWDAAVDAAQEALNGEEALQSERMTGLQEISTLTPSVINLAREKIHSTTSRNNNLLEVAFQLSGRTEKNKQGLVTMAGDWYPLCQQLFGHNPTADLPESMAVFMELQQNLASMVQLVAKSGPMCLDKKDPDSTRHQEVLQQMQGRLEEVKIHAKQLLDKVLASVGLQAPKLWEEHIENGCLLWSVAVQDLIQNMEKLSRRKGLFLLPLRQAVKDQQGLQKGLDHVAHVFQRLQEAARLSRLLCGDEQVKGEVSFLCREVHVLRDALTDVAHILVSSPKPSPSLSTRFELLCLELTLRIKALTGYLSSINADYEHAFQDAVYPMLSFYQNQTRTENSLERMVSGIKAVQRLITKGQKPGPCQKDLLAALESILILTKEVAQRVPVLQEHTEEWELYVLDWLQWEWAAKSHHAVAQLQAWQGVHTKAWRLLDQCLKPREESARAPEQNLVQPQFHYEEGTAEATEGDNVGSQGIAPRGTPESSVGTCTAEPAITRTTTADVGMKQNVSPFLSPGCPATPHTEKDQHLSEDGSRERENRITQITQEMAKEVLLMAQSLRKKGHILTKDQLITSARKIATSGQNFARLTCIIAKNCIDERCSQELLCVVEQIQTLCSQLHIISSVKASLARSKSSEELLVGNAQQLLQAVSKTVRAAEAASLRGLRPPSTDPEELEVAAFCMQWRQKLLRHRLQETSDADCDALGLRKTSTNPLPAFPALVQEVS</sequence>
<dbReference type="RefSeq" id="XP_073905130.1">
    <property type="nucleotide sequence ID" value="XM_074049029.1"/>
</dbReference>
<reference evidence="2" key="1">
    <citation type="submission" date="2025-08" db="UniProtKB">
        <authorList>
            <consortium name="RefSeq"/>
        </authorList>
    </citation>
    <scope>IDENTIFICATION</scope>
</reference>
<organism evidence="1 2">
    <name type="scientific">Castor canadensis</name>
    <name type="common">American beaver</name>
    <dbReference type="NCBI Taxonomy" id="51338"/>
    <lineage>
        <taxon>Eukaryota</taxon>
        <taxon>Metazoa</taxon>
        <taxon>Chordata</taxon>
        <taxon>Craniata</taxon>
        <taxon>Vertebrata</taxon>
        <taxon>Euteleostomi</taxon>
        <taxon>Mammalia</taxon>
        <taxon>Eutheria</taxon>
        <taxon>Euarchontoglires</taxon>
        <taxon>Glires</taxon>
        <taxon>Rodentia</taxon>
        <taxon>Castorimorpha</taxon>
        <taxon>Castoridae</taxon>
        <taxon>Castor</taxon>
    </lineage>
</organism>
<evidence type="ECO:0000313" key="2">
    <source>
        <dbReference type="RefSeq" id="XP_073905130.1"/>
    </source>
</evidence>
<name>A0AC58KJN2_CASCN</name>
<protein>
    <submittedName>
        <fullName evidence="2">Uncharacterized protein</fullName>
    </submittedName>
</protein>